<feature type="signal peptide" evidence="1">
    <location>
        <begin position="1"/>
        <end position="25"/>
    </location>
</feature>
<feature type="chain" id="PRO_5028940126" evidence="1">
    <location>
        <begin position="26"/>
        <end position="102"/>
    </location>
</feature>
<evidence type="ECO:0000313" key="3">
    <source>
        <dbReference type="Proteomes" id="UP000516057"/>
    </source>
</evidence>
<dbReference type="AlphaFoldDB" id="A0A7H0HL09"/>
<name>A0A7H0HL09_9BURK</name>
<protein>
    <submittedName>
        <fullName evidence="2">Uncharacterized protein</fullName>
    </submittedName>
</protein>
<evidence type="ECO:0000256" key="1">
    <source>
        <dbReference type="SAM" id="SignalP"/>
    </source>
</evidence>
<organism evidence="2 3">
    <name type="scientific">Paenacidovorax monticola</name>
    <dbReference type="NCBI Taxonomy" id="1926868"/>
    <lineage>
        <taxon>Bacteria</taxon>
        <taxon>Pseudomonadati</taxon>
        <taxon>Pseudomonadota</taxon>
        <taxon>Betaproteobacteria</taxon>
        <taxon>Burkholderiales</taxon>
        <taxon>Comamonadaceae</taxon>
        <taxon>Paenacidovorax</taxon>
    </lineage>
</organism>
<sequence>MNALRFAAPVAMALAAGLSGQGALAACYVVYGPDEEVAYRSPLPPVDLSRNLHETLPAIAPGGKLVFWQGNYGCENEINRLPLAAPAPAAAPQAPAARAGRG</sequence>
<proteinExistence type="predicted"/>
<dbReference type="EMBL" id="CP060790">
    <property type="protein sequence ID" value="QNP61225.1"/>
    <property type="molecule type" value="Genomic_DNA"/>
</dbReference>
<keyword evidence="1" id="KW-0732">Signal</keyword>
<evidence type="ECO:0000313" key="2">
    <source>
        <dbReference type="EMBL" id="QNP61225.1"/>
    </source>
</evidence>
<accession>A0A7H0HL09</accession>
<gene>
    <name evidence="2" type="ORF">H9L24_02125</name>
</gene>
<reference evidence="2 3" key="1">
    <citation type="submission" date="2020-08" db="EMBL/GenBank/DDBJ databases">
        <title>Genome sequence of Acidovorax monticola KACC 19171T.</title>
        <authorList>
            <person name="Hyun D.-W."/>
            <person name="Bae J.-W."/>
        </authorList>
    </citation>
    <scope>NUCLEOTIDE SEQUENCE [LARGE SCALE GENOMIC DNA]</scope>
    <source>
        <strain evidence="2 3">KACC 19171</strain>
    </source>
</reference>
<dbReference type="KEGG" id="amon:H9L24_02125"/>
<keyword evidence="3" id="KW-1185">Reference proteome</keyword>
<dbReference type="PROSITE" id="PS51257">
    <property type="entry name" value="PROKAR_LIPOPROTEIN"/>
    <property type="match status" value="1"/>
</dbReference>
<dbReference type="Proteomes" id="UP000516057">
    <property type="component" value="Chromosome"/>
</dbReference>